<evidence type="ECO:0000256" key="2">
    <source>
        <dbReference type="ARBA" id="ARBA00022723"/>
    </source>
</evidence>
<feature type="domain" description="Cytochrome c" evidence="6">
    <location>
        <begin position="37"/>
        <end position="126"/>
    </location>
</feature>
<evidence type="ECO:0000256" key="4">
    <source>
        <dbReference type="PROSITE-ProRule" id="PRU00433"/>
    </source>
</evidence>
<keyword evidence="5" id="KW-0732">Signal</keyword>
<dbReference type="KEGG" id="fax:FUAX_25690"/>
<dbReference type="Gene3D" id="1.10.760.10">
    <property type="entry name" value="Cytochrome c-like domain"/>
    <property type="match status" value="1"/>
</dbReference>
<dbReference type="Proteomes" id="UP001348817">
    <property type="component" value="Chromosome"/>
</dbReference>
<dbReference type="GO" id="GO:0020037">
    <property type="term" value="F:heme binding"/>
    <property type="evidence" value="ECO:0007669"/>
    <property type="project" value="InterPro"/>
</dbReference>
<keyword evidence="1 4" id="KW-0349">Heme</keyword>
<dbReference type="InterPro" id="IPR051459">
    <property type="entry name" value="Cytochrome_c-type_DH"/>
</dbReference>
<dbReference type="SUPFAM" id="SSF46626">
    <property type="entry name" value="Cytochrome c"/>
    <property type="match status" value="1"/>
</dbReference>
<dbReference type="EMBL" id="AP025314">
    <property type="protein sequence ID" value="BDD10137.1"/>
    <property type="molecule type" value="Genomic_DNA"/>
</dbReference>
<organism evidence="7 8">
    <name type="scientific">Fulvitalea axinellae</name>
    <dbReference type="NCBI Taxonomy" id="1182444"/>
    <lineage>
        <taxon>Bacteria</taxon>
        <taxon>Pseudomonadati</taxon>
        <taxon>Bacteroidota</taxon>
        <taxon>Cytophagia</taxon>
        <taxon>Cytophagales</taxon>
        <taxon>Persicobacteraceae</taxon>
        <taxon>Fulvitalea</taxon>
    </lineage>
</organism>
<dbReference type="InterPro" id="IPR036909">
    <property type="entry name" value="Cyt_c-like_dom_sf"/>
</dbReference>
<name>A0AAU9CQA0_9BACT</name>
<gene>
    <name evidence="7" type="ORF">FUAX_25690</name>
</gene>
<proteinExistence type="predicted"/>
<dbReference type="GO" id="GO:0046872">
    <property type="term" value="F:metal ion binding"/>
    <property type="evidence" value="ECO:0007669"/>
    <property type="project" value="UniProtKB-KW"/>
</dbReference>
<dbReference type="PANTHER" id="PTHR35008:SF8">
    <property type="entry name" value="ALCOHOL DEHYDROGENASE CYTOCHROME C SUBUNIT"/>
    <property type="match status" value="1"/>
</dbReference>
<keyword evidence="8" id="KW-1185">Reference proteome</keyword>
<dbReference type="RefSeq" id="WP_338391711.1">
    <property type="nucleotide sequence ID" value="NZ_AP025314.1"/>
</dbReference>
<dbReference type="AlphaFoldDB" id="A0AAU9CQA0"/>
<evidence type="ECO:0000256" key="1">
    <source>
        <dbReference type="ARBA" id="ARBA00022617"/>
    </source>
</evidence>
<dbReference type="GO" id="GO:0009055">
    <property type="term" value="F:electron transfer activity"/>
    <property type="evidence" value="ECO:0007669"/>
    <property type="project" value="InterPro"/>
</dbReference>
<dbReference type="PANTHER" id="PTHR35008">
    <property type="entry name" value="BLL4482 PROTEIN-RELATED"/>
    <property type="match status" value="1"/>
</dbReference>
<keyword evidence="2 4" id="KW-0479">Metal-binding</keyword>
<feature type="chain" id="PRO_5043773344" description="Cytochrome c domain-containing protein" evidence="5">
    <location>
        <begin position="19"/>
        <end position="146"/>
    </location>
</feature>
<feature type="signal peptide" evidence="5">
    <location>
        <begin position="1"/>
        <end position="18"/>
    </location>
</feature>
<reference evidence="7 8" key="1">
    <citation type="submission" date="2021-12" db="EMBL/GenBank/DDBJ databases">
        <title>Genome sequencing of bacteria with rrn-lacking chromosome and rrn-plasmid.</title>
        <authorList>
            <person name="Anda M."/>
            <person name="Iwasaki W."/>
        </authorList>
    </citation>
    <scope>NUCLEOTIDE SEQUENCE [LARGE SCALE GENOMIC DNA]</scope>
    <source>
        <strain evidence="7 8">DSM 100852</strain>
    </source>
</reference>
<dbReference type="PROSITE" id="PS51007">
    <property type="entry name" value="CYTC"/>
    <property type="match status" value="1"/>
</dbReference>
<keyword evidence="3 4" id="KW-0408">Iron</keyword>
<dbReference type="Pfam" id="PF00034">
    <property type="entry name" value="Cytochrom_C"/>
    <property type="match status" value="1"/>
</dbReference>
<sequence>MKKTLILSFLAVAVTIFAVSCGGKSSKDRAGLNKLRHYMVNGQKGYKNYCANCHQDDGAGVGKLIPPLRQSDFLRTKLPEVICGIKNGMTDPIVVNGVKYDEPMPPNRRLTDLQIAEITTFIYNTWGGGNRIVTIEEVRSALANCK</sequence>
<evidence type="ECO:0000256" key="3">
    <source>
        <dbReference type="ARBA" id="ARBA00023004"/>
    </source>
</evidence>
<evidence type="ECO:0000256" key="5">
    <source>
        <dbReference type="SAM" id="SignalP"/>
    </source>
</evidence>
<evidence type="ECO:0000313" key="8">
    <source>
        <dbReference type="Proteomes" id="UP001348817"/>
    </source>
</evidence>
<dbReference type="PROSITE" id="PS51257">
    <property type="entry name" value="PROKAR_LIPOPROTEIN"/>
    <property type="match status" value="1"/>
</dbReference>
<accession>A0AAU9CQA0</accession>
<evidence type="ECO:0000313" key="7">
    <source>
        <dbReference type="EMBL" id="BDD10137.1"/>
    </source>
</evidence>
<dbReference type="InterPro" id="IPR009056">
    <property type="entry name" value="Cyt_c-like_dom"/>
</dbReference>
<protein>
    <recommendedName>
        <fullName evidence="6">Cytochrome c domain-containing protein</fullName>
    </recommendedName>
</protein>
<evidence type="ECO:0000259" key="6">
    <source>
        <dbReference type="PROSITE" id="PS51007"/>
    </source>
</evidence>